<dbReference type="PANTHER" id="PTHR33525">
    <property type="match status" value="1"/>
</dbReference>
<dbReference type="SUPFAM" id="SSF109604">
    <property type="entry name" value="HD-domain/PDEase-like"/>
    <property type="match status" value="1"/>
</dbReference>
<proteinExistence type="predicted"/>
<dbReference type="PANTHER" id="PTHR33525:SF6">
    <property type="entry name" value="HDOD DOMAIN-CONTAINING PROTEIN"/>
    <property type="match status" value="1"/>
</dbReference>
<accession>A0ABT1ZLG5</accession>
<dbReference type="RefSeq" id="WP_258815398.1">
    <property type="nucleotide sequence ID" value="NZ_JANUGW010000002.1"/>
</dbReference>
<organism evidence="2 3">
    <name type="scientific">Massilia pinisoli</name>
    <dbReference type="NCBI Taxonomy" id="1772194"/>
    <lineage>
        <taxon>Bacteria</taxon>
        <taxon>Pseudomonadati</taxon>
        <taxon>Pseudomonadota</taxon>
        <taxon>Betaproteobacteria</taxon>
        <taxon>Burkholderiales</taxon>
        <taxon>Oxalobacteraceae</taxon>
        <taxon>Telluria group</taxon>
        <taxon>Massilia</taxon>
    </lineage>
</organism>
<gene>
    <name evidence="2" type="ORF">NX784_03995</name>
</gene>
<dbReference type="Pfam" id="PF08668">
    <property type="entry name" value="HDOD"/>
    <property type="match status" value="1"/>
</dbReference>
<evidence type="ECO:0000313" key="3">
    <source>
        <dbReference type="Proteomes" id="UP001204151"/>
    </source>
</evidence>
<dbReference type="InterPro" id="IPR052340">
    <property type="entry name" value="RNase_Y/CdgJ"/>
</dbReference>
<reference evidence="2 3" key="1">
    <citation type="submission" date="2022-08" db="EMBL/GenBank/DDBJ databases">
        <title>Reclassification of Massilia species as members of the genera Telluria, Duganella, Pseudoduganella, Mokoshia gen. nov. and Zemynaea gen. nov. using orthogonal and non-orthogonal genome-based approaches.</title>
        <authorList>
            <person name="Bowman J.P."/>
        </authorList>
    </citation>
    <scope>NUCLEOTIDE SEQUENCE [LARGE SCALE GENOMIC DNA]</scope>
    <source>
        <strain evidence="2 3">JCM 31316</strain>
    </source>
</reference>
<comment type="caution">
    <text evidence="2">The sequence shown here is derived from an EMBL/GenBank/DDBJ whole genome shotgun (WGS) entry which is preliminary data.</text>
</comment>
<feature type="domain" description="HDOD" evidence="1">
    <location>
        <begin position="80"/>
        <end position="269"/>
    </location>
</feature>
<evidence type="ECO:0000259" key="1">
    <source>
        <dbReference type="PROSITE" id="PS51833"/>
    </source>
</evidence>
<dbReference type="Gene3D" id="1.10.3210.10">
    <property type="entry name" value="Hypothetical protein af1432"/>
    <property type="match status" value="1"/>
</dbReference>
<dbReference type="InterPro" id="IPR013976">
    <property type="entry name" value="HDOD"/>
</dbReference>
<dbReference type="PROSITE" id="PS51833">
    <property type="entry name" value="HDOD"/>
    <property type="match status" value="1"/>
</dbReference>
<dbReference type="EMBL" id="JANUGW010000002">
    <property type="protein sequence ID" value="MCS0580747.1"/>
    <property type="molecule type" value="Genomic_DNA"/>
</dbReference>
<dbReference type="Proteomes" id="UP001204151">
    <property type="component" value="Unassembled WGS sequence"/>
</dbReference>
<sequence>MGFLSRLMGGADSGASQVDAAAQAQQQARQAERISHEIDAAYYRWLTGTARYEAPAEVQTTILDQVRGLTARPEEAAGLVPRVPEVIPQLLNSLAEEDVSASELSRLVVQDVVLTAEVIREANSAYYRPMTQVKTVEAAIMMLGQNGLRMLLARVAFRPIIKMQGDGFSRRAAPHVWGQSERCALAASLVAPGLTADVFEAYLAGLMQNVGLIVAFRLADGVCPNATIPGGDDFARELLACGRQLSAGIARHWEFPQEVTEAIAHAGDPGDLYLAQALSLGDRIAKLRLLIDAAVVAEDDDLVTEGLDSFQRRCLGKLSHLEA</sequence>
<name>A0ABT1ZLG5_9BURK</name>
<protein>
    <submittedName>
        <fullName evidence="2">HDOD domain-containing protein</fullName>
    </submittedName>
</protein>
<evidence type="ECO:0000313" key="2">
    <source>
        <dbReference type="EMBL" id="MCS0580747.1"/>
    </source>
</evidence>
<keyword evidence="3" id="KW-1185">Reference proteome</keyword>